<dbReference type="Proteomes" id="UP000828390">
    <property type="component" value="Unassembled WGS sequence"/>
</dbReference>
<feature type="compositionally biased region" description="Basic residues" evidence="2">
    <location>
        <begin position="125"/>
        <end position="135"/>
    </location>
</feature>
<dbReference type="AlphaFoldDB" id="A0A9D4K4T5"/>
<name>A0A9D4K4T5_DREPO</name>
<keyword evidence="1" id="KW-0175">Coiled coil</keyword>
<proteinExistence type="predicted"/>
<accession>A0A9D4K4T5</accession>
<evidence type="ECO:0000256" key="1">
    <source>
        <dbReference type="SAM" id="Coils"/>
    </source>
</evidence>
<evidence type="ECO:0000256" key="2">
    <source>
        <dbReference type="SAM" id="MobiDB-lite"/>
    </source>
</evidence>
<gene>
    <name evidence="3" type="ORF">DPMN_106348</name>
</gene>
<protein>
    <submittedName>
        <fullName evidence="3">Uncharacterized protein</fullName>
    </submittedName>
</protein>
<comment type="caution">
    <text evidence="3">The sequence shown here is derived from an EMBL/GenBank/DDBJ whole genome shotgun (WGS) entry which is preliminary data.</text>
</comment>
<reference evidence="3" key="1">
    <citation type="journal article" date="2019" name="bioRxiv">
        <title>The Genome of the Zebra Mussel, Dreissena polymorpha: A Resource for Invasive Species Research.</title>
        <authorList>
            <person name="McCartney M.A."/>
            <person name="Auch B."/>
            <person name="Kono T."/>
            <person name="Mallez S."/>
            <person name="Zhang Y."/>
            <person name="Obille A."/>
            <person name="Becker A."/>
            <person name="Abrahante J.E."/>
            <person name="Garbe J."/>
            <person name="Badalamenti J.P."/>
            <person name="Herman A."/>
            <person name="Mangelson H."/>
            <person name="Liachko I."/>
            <person name="Sullivan S."/>
            <person name="Sone E.D."/>
            <person name="Koren S."/>
            <person name="Silverstein K.A.T."/>
            <person name="Beckman K.B."/>
            <person name="Gohl D.M."/>
        </authorList>
    </citation>
    <scope>NUCLEOTIDE SEQUENCE</scope>
    <source>
        <strain evidence="3">Duluth1</strain>
        <tissue evidence="3">Whole animal</tissue>
    </source>
</reference>
<feature type="region of interest" description="Disordered" evidence="2">
    <location>
        <begin position="100"/>
        <end position="136"/>
    </location>
</feature>
<keyword evidence="4" id="KW-1185">Reference proteome</keyword>
<organism evidence="3 4">
    <name type="scientific">Dreissena polymorpha</name>
    <name type="common">Zebra mussel</name>
    <name type="synonym">Mytilus polymorpha</name>
    <dbReference type="NCBI Taxonomy" id="45954"/>
    <lineage>
        <taxon>Eukaryota</taxon>
        <taxon>Metazoa</taxon>
        <taxon>Spiralia</taxon>
        <taxon>Lophotrochozoa</taxon>
        <taxon>Mollusca</taxon>
        <taxon>Bivalvia</taxon>
        <taxon>Autobranchia</taxon>
        <taxon>Heteroconchia</taxon>
        <taxon>Euheterodonta</taxon>
        <taxon>Imparidentia</taxon>
        <taxon>Neoheterodontei</taxon>
        <taxon>Myida</taxon>
        <taxon>Dreissenoidea</taxon>
        <taxon>Dreissenidae</taxon>
        <taxon>Dreissena</taxon>
    </lineage>
</organism>
<evidence type="ECO:0000313" key="3">
    <source>
        <dbReference type="EMBL" id="KAH3833046.1"/>
    </source>
</evidence>
<feature type="coiled-coil region" evidence="1">
    <location>
        <begin position="42"/>
        <end position="69"/>
    </location>
</feature>
<evidence type="ECO:0000313" key="4">
    <source>
        <dbReference type="Proteomes" id="UP000828390"/>
    </source>
</evidence>
<sequence length="191" mass="21321">MSVRNWRTSIKGDTADEDRELKTIKDCLVAIRKEQMNQKTILDNIEETQAQLSAKMDAIQDDLKSLKRNEAQALLSEKIDGIQKILKSLEKNGLKHGGGANVVSLQSGNPAHTVPTEPADTRNTTGKKSKRSKRQRICEIKQADLPGEPLFTKEPEEKDIINMLKAFGVDVNDSTIQSVLGRDQSPTFPRR</sequence>
<dbReference type="EMBL" id="JAIWYP010000004">
    <property type="protein sequence ID" value="KAH3833046.1"/>
    <property type="molecule type" value="Genomic_DNA"/>
</dbReference>
<reference evidence="3" key="2">
    <citation type="submission" date="2020-11" db="EMBL/GenBank/DDBJ databases">
        <authorList>
            <person name="McCartney M.A."/>
            <person name="Auch B."/>
            <person name="Kono T."/>
            <person name="Mallez S."/>
            <person name="Becker A."/>
            <person name="Gohl D.M."/>
            <person name="Silverstein K.A.T."/>
            <person name="Koren S."/>
            <person name="Bechman K.B."/>
            <person name="Herman A."/>
            <person name="Abrahante J.E."/>
            <person name="Garbe J."/>
        </authorList>
    </citation>
    <scope>NUCLEOTIDE SEQUENCE</scope>
    <source>
        <strain evidence="3">Duluth1</strain>
        <tissue evidence="3">Whole animal</tissue>
    </source>
</reference>